<dbReference type="OrthoDB" id="8685152at2"/>
<evidence type="ECO:0008006" key="4">
    <source>
        <dbReference type="Google" id="ProtNLM"/>
    </source>
</evidence>
<feature type="transmembrane region" description="Helical" evidence="1">
    <location>
        <begin position="50"/>
        <end position="70"/>
    </location>
</feature>
<dbReference type="Proteomes" id="UP000194841">
    <property type="component" value="Unassembled WGS sequence"/>
</dbReference>
<reference evidence="2 3" key="1">
    <citation type="submission" date="2017-02" db="EMBL/GenBank/DDBJ databases">
        <title>Pseudoalteromonas ulvae TC14 Genome.</title>
        <authorList>
            <person name="Molmeret M."/>
        </authorList>
    </citation>
    <scope>NUCLEOTIDE SEQUENCE [LARGE SCALE GENOMIC DNA]</scope>
    <source>
        <strain evidence="2">TC14</strain>
    </source>
</reference>
<accession>A0A244CP67</accession>
<protein>
    <recommendedName>
        <fullName evidence="4">Zn-ribbon protein</fullName>
    </recommendedName>
</protein>
<keyword evidence="3" id="KW-1185">Reference proteome</keyword>
<dbReference type="AlphaFoldDB" id="A0A244CP67"/>
<proteinExistence type="predicted"/>
<dbReference type="RefSeq" id="WP_086745263.1">
    <property type="nucleotide sequence ID" value="NZ_MWPV01000005.1"/>
</dbReference>
<evidence type="ECO:0000313" key="3">
    <source>
        <dbReference type="Proteomes" id="UP000194841"/>
    </source>
</evidence>
<keyword evidence="1" id="KW-1133">Transmembrane helix</keyword>
<gene>
    <name evidence="2" type="ORF">B1199_16745</name>
</gene>
<sequence>MARIDCPNCKKPASSKHKQCPHCQFALQGLTEQSRQVIATQHYYEQKQKLMNHSFLALILFLSGFLYLYSRTPEPQSTEMMICQGAIAVGFLWYLINRIRIVFLKKK</sequence>
<name>A0A244CP67_PSEDV</name>
<dbReference type="EMBL" id="MWPV01000005">
    <property type="protein sequence ID" value="OUL57009.1"/>
    <property type="molecule type" value="Genomic_DNA"/>
</dbReference>
<keyword evidence="1" id="KW-0812">Transmembrane</keyword>
<feature type="transmembrane region" description="Helical" evidence="1">
    <location>
        <begin position="76"/>
        <end position="96"/>
    </location>
</feature>
<organism evidence="2 3">
    <name type="scientific">Pseudoalteromonas ulvae</name>
    <dbReference type="NCBI Taxonomy" id="107327"/>
    <lineage>
        <taxon>Bacteria</taxon>
        <taxon>Pseudomonadati</taxon>
        <taxon>Pseudomonadota</taxon>
        <taxon>Gammaproteobacteria</taxon>
        <taxon>Alteromonadales</taxon>
        <taxon>Pseudoalteromonadaceae</taxon>
        <taxon>Pseudoalteromonas</taxon>
    </lineage>
</organism>
<keyword evidence="1" id="KW-0472">Membrane</keyword>
<evidence type="ECO:0000256" key="1">
    <source>
        <dbReference type="SAM" id="Phobius"/>
    </source>
</evidence>
<comment type="caution">
    <text evidence="2">The sequence shown here is derived from an EMBL/GenBank/DDBJ whole genome shotgun (WGS) entry which is preliminary data.</text>
</comment>
<evidence type="ECO:0000313" key="2">
    <source>
        <dbReference type="EMBL" id="OUL57009.1"/>
    </source>
</evidence>